<proteinExistence type="predicted"/>
<dbReference type="PANTHER" id="PTHR12149:SF8">
    <property type="entry name" value="PROTEIN-RIBULOSAMINE 3-KINASE"/>
    <property type="match status" value="1"/>
</dbReference>
<keyword evidence="1" id="KW-0808">Transferase</keyword>
<dbReference type="PANTHER" id="PTHR12149">
    <property type="entry name" value="FRUCTOSAMINE 3 KINASE-RELATED PROTEIN"/>
    <property type="match status" value="1"/>
</dbReference>
<dbReference type="AlphaFoldDB" id="A0A3B1CYL3"/>
<dbReference type="InterPro" id="IPR016477">
    <property type="entry name" value="Fructo-/Ketosamine-3-kinase"/>
</dbReference>
<dbReference type="Gene3D" id="3.30.200.20">
    <property type="entry name" value="Phosphorylase Kinase, domain 1"/>
    <property type="match status" value="1"/>
</dbReference>
<evidence type="ECO:0000313" key="1">
    <source>
        <dbReference type="EMBL" id="VAX29593.1"/>
    </source>
</evidence>
<reference evidence="1" key="1">
    <citation type="submission" date="2018-06" db="EMBL/GenBank/DDBJ databases">
        <authorList>
            <person name="Zhirakovskaya E."/>
        </authorList>
    </citation>
    <scope>NUCLEOTIDE SEQUENCE</scope>
</reference>
<accession>A0A3B1CYL3</accession>
<gene>
    <name evidence="1" type="ORF">MNBD_NITROSPINAE05-1130</name>
</gene>
<protein>
    <submittedName>
        <fullName evidence="1">Ribulosamine/erythrulosamine 3-kinase potentially involved in protein deglycation</fullName>
    </submittedName>
</protein>
<name>A0A3B1CYL3_9ZZZZ</name>
<dbReference type="EMBL" id="UOGG01000085">
    <property type="protein sequence ID" value="VAX29593.1"/>
    <property type="molecule type" value="Genomic_DNA"/>
</dbReference>
<dbReference type="Gene3D" id="3.90.1200.10">
    <property type="match status" value="1"/>
</dbReference>
<sequence>MREILLEALESIYLRPIEIINSRPAGGGSINLAEVLTLSNQEKVFLKTNAHPPEGFFRAEARGLGLLRQAKGGPGIPQVLGLEPGPGQKFILLEYIEHSPPAKEFAVRFAQALAHLHRLTGDSHGLGHDNFIGLTVQKNTPDKNGLKFFRDRRIRFQQELARTSGKLPVPLDKRIDTLCGKLETLLDTEGEKPVLVHGDLWSGNYFQAQSDQRPCIFDPAVYYGFRESDLAMTQLFGNLPDSFYRAYHEAFPLNPGYAERRDIYNLYHLLNHLNLFGGSYLSSVESIVNHYTC</sequence>
<dbReference type="GO" id="GO:0016301">
    <property type="term" value="F:kinase activity"/>
    <property type="evidence" value="ECO:0007669"/>
    <property type="project" value="UniProtKB-KW"/>
</dbReference>
<keyword evidence="1" id="KW-0418">Kinase</keyword>
<dbReference type="InterPro" id="IPR011009">
    <property type="entry name" value="Kinase-like_dom_sf"/>
</dbReference>
<dbReference type="Pfam" id="PF03881">
    <property type="entry name" value="Fructosamin_kin"/>
    <property type="match status" value="1"/>
</dbReference>
<dbReference type="SUPFAM" id="SSF56112">
    <property type="entry name" value="Protein kinase-like (PK-like)"/>
    <property type="match status" value="1"/>
</dbReference>
<organism evidence="1">
    <name type="scientific">hydrothermal vent metagenome</name>
    <dbReference type="NCBI Taxonomy" id="652676"/>
    <lineage>
        <taxon>unclassified sequences</taxon>
        <taxon>metagenomes</taxon>
        <taxon>ecological metagenomes</taxon>
    </lineage>
</organism>
<dbReference type="PIRSF" id="PIRSF006221">
    <property type="entry name" value="Ketosamine-3-kinase"/>
    <property type="match status" value="1"/>
</dbReference>